<keyword evidence="1" id="KW-0812">Transmembrane</keyword>
<comment type="caution">
    <text evidence="2">The sequence shown here is derived from an EMBL/GenBank/DDBJ whole genome shotgun (WGS) entry which is preliminary data.</text>
</comment>
<dbReference type="EMBL" id="PIPI01000001">
    <property type="protein sequence ID" value="RUO21898.1"/>
    <property type="molecule type" value="Genomic_DNA"/>
</dbReference>
<feature type="transmembrane region" description="Helical" evidence="1">
    <location>
        <begin position="113"/>
        <end position="134"/>
    </location>
</feature>
<dbReference type="Proteomes" id="UP000288212">
    <property type="component" value="Unassembled WGS sequence"/>
</dbReference>
<feature type="transmembrane region" description="Helical" evidence="1">
    <location>
        <begin position="21"/>
        <end position="38"/>
    </location>
</feature>
<sequence>MPTDKDREPFIPQPVSKEKTIQKTIALVTAPIGLIFLLSDAQDLLRLIQSTGLNWYQVFSPIAWGIIIGAILGLMRFDKVQVAAKISTWLATALTTFGLVGSIAIYFEHRLWYLAWPTLWLAALGIGIYALFLMQLRFSEKYQQGQ</sequence>
<feature type="transmembrane region" description="Helical" evidence="1">
    <location>
        <begin position="89"/>
        <end position="107"/>
    </location>
</feature>
<keyword evidence="1" id="KW-0472">Membrane</keyword>
<dbReference type="AlphaFoldDB" id="A0A432VZ23"/>
<proteinExistence type="predicted"/>
<evidence type="ECO:0000313" key="2">
    <source>
        <dbReference type="EMBL" id="RUO21898.1"/>
    </source>
</evidence>
<reference evidence="2 3" key="1">
    <citation type="journal article" date="2011" name="Front. Microbiol.">
        <title>Genomic signatures of strain selection and enhancement in Bacillus atrophaeus var. globigii, a historical biowarfare simulant.</title>
        <authorList>
            <person name="Gibbons H.S."/>
            <person name="Broomall S.M."/>
            <person name="McNew L.A."/>
            <person name="Daligault H."/>
            <person name="Chapman C."/>
            <person name="Bruce D."/>
            <person name="Karavis M."/>
            <person name="Krepps M."/>
            <person name="McGregor P.A."/>
            <person name="Hong C."/>
            <person name="Park K.H."/>
            <person name="Akmal A."/>
            <person name="Feldman A."/>
            <person name="Lin J.S."/>
            <person name="Chang W.E."/>
            <person name="Higgs B.W."/>
            <person name="Demirev P."/>
            <person name="Lindquist J."/>
            <person name="Liem A."/>
            <person name="Fochler E."/>
            <person name="Read T.D."/>
            <person name="Tapia R."/>
            <person name="Johnson S."/>
            <person name="Bishop-Lilly K.A."/>
            <person name="Detter C."/>
            <person name="Han C."/>
            <person name="Sozhamannan S."/>
            <person name="Rosenzweig C.N."/>
            <person name="Skowronski E.W."/>
        </authorList>
    </citation>
    <scope>NUCLEOTIDE SEQUENCE [LARGE SCALE GENOMIC DNA]</scope>
    <source>
        <strain evidence="2 3">AK5</strain>
    </source>
</reference>
<evidence type="ECO:0000256" key="1">
    <source>
        <dbReference type="SAM" id="Phobius"/>
    </source>
</evidence>
<dbReference type="RefSeq" id="WP_126791154.1">
    <property type="nucleotide sequence ID" value="NZ_PIPI01000001.1"/>
</dbReference>
<gene>
    <name evidence="2" type="ORF">CWE06_03375</name>
</gene>
<name>A0A432VZ23_9GAMM</name>
<evidence type="ECO:0000313" key="3">
    <source>
        <dbReference type="Proteomes" id="UP000288212"/>
    </source>
</evidence>
<accession>A0A432VZ23</accession>
<keyword evidence="1" id="KW-1133">Transmembrane helix</keyword>
<organism evidence="2 3">
    <name type="scientific">Aliidiomarina haloalkalitolerans</name>
    <dbReference type="NCBI Taxonomy" id="859059"/>
    <lineage>
        <taxon>Bacteria</taxon>
        <taxon>Pseudomonadati</taxon>
        <taxon>Pseudomonadota</taxon>
        <taxon>Gammaproteobacteria</taxon>
        <taxon>Alteromonadales</taxon>
        <taxon>Idiomarinaceae</taxon>
        <taxon>Aliidiomarina</taxon>
    </lineage>
</organism>
<protein>
    <submittedName>
        <fullName evidence="2">Uncharacterized protein</fullName>
    </submittedName>
</protein>
<dbReference type="OrthoDB" id="6238236at2"/>
<keyword evidence="3" id="KW-1185">Reference proteome</keyword>
<feature type="transmembrane region" description="Helical" evidence="1">
    <location>
        <begin position="58"/>
        <end position="77"/>
    </location>
</feature>